<gene>
    <name evidence="2" type="ORF">EVAR_39551_1</name>
</gene>
<dbReference type="InterPro" id="IPR036691">
    <property type="entry name" value="Endo/exonu/phosph_ase_sf"/>
</dbReference>
<accession>A0A4C1XNU3</accession>
<dbReference type="PANTHER" id="PTHR19446">
    <property type="entry name" value="REVERSE TRANSCRIPTASES"/>
    <property type="match status" value="1"/>
</dbReference>
<protein>
    <submittedName>
        <fullName evidence="2">Retrovirus-related Pol polyprotein from type-1 retrotransposable element R1</fullName>
    </submittedName>
</protein>
<dbReference type="OrthoDB" id="7382669at2759"/>
<dbReference type="GO" id="GO:0003824">
    <property type="term" value="F:catalytic activity"/>
    <property type="evidence" value="ECO:0007669"/>
    <property type="project" value="InterPro"/>
</dbReference>
<dbReference type="InterPro" id="IPR005135">
    <property type="entry name" value="Endo/exonuclease/phosphatase"/>
</dbReference>
<evidence type="ECO:0000313" key="3">
    <source>
        <dbReference type="Proteomes" id="UP000299102"/>
    </source>
</evidence>
<dbReference type="EMBL" id="BGZK01000882">
    <property type="protein sequence ID" value="GBP63889.1"/>
    <property type="molecule type" value="Genomic_DNA"/>
</dbReference>
<dbReference type="SUPFAM" id="SSF56219">
    <property type="entry name" value="DNase I-like"/>
    <property type="match status" value="1"/>
</dbReference>
<name>A0A4C1XNU3_EUMVA</name>
<evidence type="ECO:0000313" key="2">
    <source>
        <dbReference type="EMBL" id="GBP63889.1"/>
    </source>
</evidence>
<dbReference type="AlphaFoldDB" id="A0A4C1XNU3"/>
<dbReference type="Gene3D" id="3.60.10.10">
    <property type="entry name" value="Endonuclease/exonuclease/phosphatase"/>
    <property type="match status" value="1"/>
</dbReference>
<sequence length="473" mass="53556">MLATSELLAIAKELKLDVILIQEQYCGGVDILQTGDHALTGVYLDGQIVLISAYFQYSHPIDEHLVHLQRVLTVLRGRRIVIGVDCNAHSTLWHCTPEQCKGRGFEATQRQQKMEDFIYSLNLVINNVEGEPATFAGATGESNIDITLRTRGLGISDWRVLPDVSVSDHRLLTYNVDGTRTSVACAEPVEEPCRFRDRDVDWNRFQSLIHFRMGHVNFGNSTPVVCAQVQNIIVSTSYECLGVRKSRQDKGYEWWSGTLDQERKVFCKKRRMWQRTKKRGGWVEENARSEYRLARLKYRRMMREAQLNYFKRIADTGECNIDVWAAYTLLNALCPDDDSGRDSNYHKSIRLAATFETSGSDAPPLTRSELGRIIKALPNTAPGADGLSARIIQNAWYAASAEITEMYARCVRDGMFPDVWKSGRLIVLPKGNGRPLTDPKAYRPITLLPVLGKILERIILKCSPQIMRGISEN</sequence>
<dbReference type="Proteomes" id="UP000299102">
    <property type="component" value="Unassembled WGS sequence"/>
</dbReference>
<keyword evidence="3" id="KW-1185">Reference proteome</keyword>
<organism evidence="2 3">
    <name type="scientific">Eumeta variegata</name>
    <name type="common">Bagworm moth</name>
    <name type="synonym">Eumeta japonica</name>
    <dbReference type="NCBI Taxonomy" id="151549"/>
    <lineage>
        <taxon>Eukaryota</taxon>
        <taxon>Metazoa</taxon>
        <taxon>Ecdysozoa</taxon>
        <taxon>Arthropoda</taxon>
        <taxon>Hexapoda</taxon>
        <taxon>Insecta</taxon>
        <taxon>Pterygota</taxon>
        <taxon>Neoptera</taxon>
        <taxon>Endopterygota</taxon>
        <taxon>Lepidoptera</taxon>
        <taxon>Glossata</taxon>
        <taxon>Ditrysia</taxon>
        <taxon>Tineoidea</taxon>
        <taxon>Psychidae</taxon>
        <taxon>Oiketicinae</taxon>
        <taxon>Eumeta</taxon>
    </lineage>
</organism>
<evidence type="ECO:0000259" key="1">
    <source>
        <dbReference type="Pfam" id="PF14529"/>
    </source>
</evidence>
<comment type="caution">
    <text evidence="2">The sequence shown here is derived from an EMBL/GenBank/DDBJ whole genome shotgun (WGS) entry which is preliminary data.</text>
</comment>
<dbReference type="Pfam" id="PF14529">
    <property type="entry name" value="Exo_endo_phos_2"/>
    <property type="match status" value="1"/>
</dbReference>
<proteinExistence type="predicted"/>
<feature type="domain" description="Endonuclease/exonuclease/phosphatase" evidence="1">
    <location>
        <begin position="48"/>
        <end position="171"/>
    </location>
</feature>
<reference evidence="2 3" key="1">
    <citation type="journal article" date="2019" name="Commun. Biol.">
        <title>The bagworm genome reveals a unique fibroin gene that provides high tensile strength.</title>
        <authorList>
            <person name="Kono N."/>
            <person name="Nakamura H."/>
            <person name="Ohtoshi R."/>
            <person name="Tomita M."/>
            <person name="Numata K."/>
            <person name="Arakawa K."/>
        </authorList>
    </citation>
    <scope>NUCLEOTIDE SEQUENCE [LARGE SCALE GENOMIC DNA]</scope>
</reference>